<dbReference type="GO" id="GO:0003924">
    <property type="term" value="F:GTPase activity"/>
    <property type="evidence" value="ECO:0007669"/>
    <property type="project" value="TreeGrafter"/>
</dbReference>
<evidence type="ECO:0000256" key="4">
    <source>
        <dbReference type="ARBA" id="ARBA00022917"/>
    </source>
</evidence>
<organism evidence="7 8">
    <name type="scientific">Mycena pura</name>
    <dbReference type="NCBI Taxonomy" id="153505"/>
    <lineage>
        <taxon>Eukaryota</taxon>
        <taxon>Fungi</taxon>
        <taxon>Dikarya</taxon>
        <taxon>Basidiomycota</taxon>
        <taxon>Agaricomycotina</taxon>
        <taxon>Agaricomycetes</taxon>
        <taxon>Agaricomycetidae</taxon>
        <taxon>Agaricales</taxon>
        <taxon>Marasmiineae</taxon>
        <taxon>Mycenaceae</taxon>
        <taxon>Mycena</taxon>
    </lineage>
</organism>
<dbReference type="GO" id="GO:0003746">
    <property type="term" value="F:translation elongation factor activity"/>
    <property type="evidence" value="ECO:0007669"/>
    <property type="project" value="UniProtKB-KW"/>
</dbReference>
<dbReference type="PANTHER" id="PTHR42908">
    <property type="entry name" value="TRANSLATION ELONGATION FACTOR-RELATED"/>
    <property type="match status" value="1"/>
</dbReference>
<dbReference type="Proteomes" id="UP001219525">
    <property type="component" value="Unassembled WGS sequence"/>
</dbReference>
<evidence type="ECO:0000259" key="6">
    <source>
        <dbReference type="Pfam" id="PF03764"/>
    </source>
</evidence>
<evidence type="ECO:0000256" key="2">
    <source>
        <dbReference type="ARBA" id="ARBA00022741"/>
    </source>
</evidence>
<evidence type="ECO:0000256" key="5">
    <source>
        <dbReference type="ARBA" id="ARBA00023134"/>
    </source>
</evidence>
<keyword evidence="2" id="KW-0547">Nucleotide-binding</keyword>
<keyword evidence="7" id="KW-0687">Ribonucleoprotein</keyword>
<dbReference type="Gene3D" id="3.30.230.10">
    <property type="match status" value="1"/>
</dbReference>
<dbReference type="Pfam" id="PF03764">
    <property type="entry name" value="EFG_IV"/>
    <property type="match status" value="1"/>
</dbReference>
<proteinExistence type="predicted"/>
<dbReference type="CDD" id="cd01681">
    <property type="entry name" value="aeEF2_snRNP_like_IV"/>
    <property type="match status" value="1"/>
</dbReference>
<dbReference type="PANTHER" id="PTHR42908:SF10">
    <property type="entry name" value="EUKARYOTIC TRANSLATION ELONGATION FACTOR 2"/>
    <property type="match status" value="1"/>
</dbReference>
<evidence type="ECO:0000256" key="1">
    <source>
        <dbReference type="ARBA" id="ARBA00022490"/>
    </source>
</evidence>
<dbReference type="SUPFAM" id="SSF54211">
    <property type="entry name" value="Ribosomal protein S5 domain 2-like"/>
    <property type="match status" value="1"/>
</dbReference>
<evidence type="ECO:0000256" key="3">
    <source>
        <dbReference type="ARBA" id="ARBA00022768"/>
    </source>
</evidence>
<gene>
    <name evidence="7" type="ORF">GGX14DRAFT_363387</name>
</gene>
<dbReference type="GO" id="GO:0005525">
    <property type="term" value="F:GTP binding"/>
    <property type="evidence" value="ECO:0007669"/>
    <property type="project" value="UniProtKB-KW"/>
</dbReference>
<dbReference type="GO" id="GO:0043022">
    <property type="term" value="F:ribosome binding"/>
    <property type="evidence" value="ECO:0007669"/>
    <property type="project" value="TreeGrafter"/>
</dbReference>
<reference evidence="7" key="1">
    <citation type="submission" date="2023-03" db="EMBL/GenBank/DDBJ databases">
        <title>Massive genome expansion in bonnet fungi (Mycena s.s.) driven by repeated elements and novel gene families across ecological guilds.</title>
        <authorList>
            <consortium name="Lawrence Berkeley National Laboratory"/>
            <person name="Harder C.B."/>
            <person name="Miyauchi S."/>
            <person name="Viragh M."/>
            <person name="Kuo A."/>
            <person name="Thoen E."/>
            <person name="Andreopoulos B."/>
            <person name="Lu D."/>
            <person name="Skrede I."/>
            <person name="Drula E."/>
            <person name="Henrissat B."/>
            <person name="Morin E."/>
            <person name="Kohler A."/>
            <person name="Barry K."/>
            <person name="LaButti K."/>
            <person name="Morin E."/>
            <person name="Salamov A."/>
            <person name="Lipzen A."/>
            <person name="Mereny Z."/>
            <person name="Hegedus B."/>
            <person name="Baldrian P."/>
            <person name="Stursova M."/>
            <person name="Weitz H."/>
            <person name="Taylor A."/>
            <person name="Grigoriev I.V."/>
            <person name="Nagy L.G."/>
            <person name="Martin F."/>
            <person name="Kauserud H."/>
        </authorList>
    </citation>
    <scope>NUCLEOTIDE SEQUENCE</scope>
    <source>
        <strain evidence="7">9144</strain>
    </source>
</reference>
<dbReference type="EMBL" id="JARJCW010000028">
    <property type="protein sequence ID" value="KAJ7210489.1"/>
    <property type="molecule type" value="Genomic_DNA"/>
</dbReference>
<keyword evidence="3" id="KW-0251">Elongation factor</keyword>
<dbReference type="InterPro" id="IPR020568">
    <property type="entry name" value="Ribosomal_Su5_D2-typ_SF"/>
</dbReference>
<keyword evidence="5" id="KW-0342">GTP-binding</keyword>
<name>A0AAD6YHM5_9AGAR</name>
<comment type="caution">
    <text evidence="7">The sequence shown here is derived from an EMBL/GenBank/DDBJ whole genome shotgun (WGS) entry which is preliminary data.</text>
</comment>
<protein>
    <submittedName>
        <fullName evidence="7">Ribosomal protein S5 domain 2-type protein</fullName>
    </submittedName>
</protein>
<keyword evidence="8" id="KW-1185">Reference proteome</keyword>
<dbReference type="AlphaFoldDB" id="A0AAD6YHM5"/>
<sequence>DSMAQTRITELGEHVVAAAGELHLEIALKDLGYLVGLSIKASSPVVPYRESVGAASSQPALAKSRSPNKHNYDLIYRWKILNQELSSGIKITSIGPITGRDDVPLRACALTDAHSWDAAKAWRIWVFGPDGTSGLNVLVEATKGVQHLHEIRDACVTGMHWATDGGVLEEEPMRSMRLNSSEHCRCHGAQCSLLICPICRAHRRTQMQQTGLRLRACPYPCRSRRRVGILPPPRSRSHSR</sequence>
<feature type="non-terminal residue" evidence="7">
    <location>
        <position position="240"/>
    </location>
</feature>
<keyword evidence="1" id="KW-0963">Cytoplasm</keyword>
<accession>A0AAD6YHM5</accession>
<dbReference type="GO" id="GO:0005829">
    <property type="term" value="C:cytosol"/>
    <property type="evidence" value="ECO:0007669"/>
    <property type="project" value="TreeGrafter"/>
</dbReference>
<dbReference type="InterPro" id="IPR005517">
    <property type="entry name" value="Transl_elong_EFG/EF2_IV"/>
</dbReference>
<dbReference type="InterPro" id="IPR014721">
    <property type="entry name" value="Ribsml_uS5_D2-typ_fold_subgr"/>
</dbReference>
<dbReference type="GO" id="GO:0005840">
    <property type="term" value="C:ribosome"/>
    <property type="evidence" value="ECO:0007669"/>
    <property type="project" value="UniProtKB-KW"/>
</dbReference>
<evidence type="ECO:0000313" key="7">
    <source>
        <dbReference type="EMBL" id="KAJ7210489.1"/>
    </source>
</evidence>
<feature type="domain" description="Translation elongation factor EFG/EF2" evidence="6">
    <location>
        <begin position="110"/>
        <end position="178"/>
    </location>
</feature>
<dbReference type="GO" id="GO:1990904">
    <property type="term" value="C:ribonucleoprotein complex"/>
    <property type="evidence" value="ECO:0007669"/>
    <property type="project" value="TreeGrafter"/>
</dbReference>
<keyword evidence="7" id="KW-0689">Ribosomal protein</keyword>
<evidence type="ECO:0000313" key="8">
    <source>
        <dbReference type="Proteomes" id="UP001219525"/>
    </source>
</evidence>
<keyword evidence="4" id="KW-0648">Protein biosynthesis</keyword>
<dbReference type="Gene3D" id="3.30.70.870">
    <property type="entry name" value="Elongation Factor G (Translational Gtpase), domain 3"/>
    <property type="match status" value="1"/>
</dbReference>